<evidence type="ECO:0000313" key="3">
    <source>
        <dbReference type="Proteomes" id="UP001325680"/>
    </source>
</evidence>
<evidence type="ECO:0008006" key="4">
    <source>
        <dbReference type="Google" id="ProtNLM"/>
    </source>
</evidence>
<protein>
    <recommendedName>
        <fullName evidence="4">Outer membrane protein beta-barrel domain-containing protein</fullName>
    </recommendedName>
</protein>
<accession>A0ABZ0W1W3</accession>
<evidence type="ECO:0000313" key="2">
    <source>
        <dbReference type="EMBL" id="WQD37081.1"/>
    </source>
</evidence>
<gene>
    <name evidence="2" type="ORF">U0035_15520</name>
</gene>
<reference evidence="2 3" key="1">
    <citation type="submission" date="2023-12" db="EMBL/GenBank/DDBJ databases">
        <title>Genome sequencing and assembly of bacterial species from a model synthetic community.</title>
        <authorList>
            <person name="Hogle S.L."/>
        </authorList>
    </citation>
    <scope>NUCLEOTIDE SEQUENCE [LARGE SCALE GENOMIC DNA]</scope>
    <source>
        <strain evidence="2 3">HAMBI_3031</strain>
    </source>
</reference>
<dbReference type="RefSeq" id="WP_245957764.1">
    <property type="nucleotide sequence ID" value="NZ_CP139960.1"/>
</dbReference>
<feature type="chain" id="PRO_5046881714" description="Outer membrane protein beta-barrel domain-containing protein" evidence="1">
    <location>
        <begin position="22"/>
        <end position="177"/>
    </location>
</feature>
<dbReference type="EMBL" id="CP139960">
    <property type="protein sequence ID" value="WQD37081.1"/>
    <property type="molecule type" value="Genomic_DNA"/>
</dbReference>
<keyword evidence="1" id="KW-0732">Signal</keyword>
<name>A0ABZ0W1W3_9BACT</name>
<dbReference type="Proteomes" id="UP001325680">
    <property type="component" value="Chromosome"/>
</dbReference>
<organism evidence="2 3">
    <name type="scientific">Niabella yanshanensis</name>
    <dbReference type="NCBI Taxonomy" id="577386"/>
    <lineage>
        <taxon>Bacteria</taxon>
        <taxon>Pseudomonadati</taxon>
        <taxon>Bacteroidota</taxon>
        <taxon>Chitinophagia</taxon>
        <taxon>Chitinophagales</taxon>
        <taxon>Chitinophagaceae</taxon>
        <taxon>Niabella</taxon>
    </lineage>
</organism>
<sequence>METLRMPFLLMLVLVTALANAQQQDTEFTQGWLLNLKLTNGAVTNFKSTAPDAYTGGLSLNPQVTVVPGLLRLGTNLGAAYTSKKVSGLFGPVIALKLTEFGTKNFGTLANMQLIAEASWGTNRQQMVGGGLGFEILSLAHIGITAQRDYKLNNWWLQSFIAIRLSKQKQDTDKYAR</sequence>
<proteinExistence type="predicted"/>
<keyword evidence="3" id="KW-1185">Reference proteome</keyword>
<feature type="signal peptide" evidence="1">
    <location>
        <begin position="1"/>
        <end position="21"/>
    </location>
</feature>
<evidence type="ECO:0000256" key="1">
    <source>
        <dbReference type="SAM" id="SignalP"/>
    </source>
</evidence>